<name>A0ABX0ZKU3_9ACTN</name>
<comment type="caution">
    <text evidence="2">The sequence shown here is derived from an EMBL/GenBank/DDBJ whole genome shotgun (WGS) entry which is preliminary data.</text>
</comment>
<evidence type="ECO:0000256" key="1">
    <source>
        <dbReference type="SAM" id="MobiDB-lite"/>
    </source>
</evidence>
<protein>
    <submittedName>
        <fullName evidence="2">Uncharacterized protein</fullName>
    </submittedName>
</protein>
<feature type="region of interest" description="Disordered" evidence="1">
    <location>
        <begin position="1"/>
        <end position="24"/>
    </location>
</feature>
<feature type="compositionally biased region" description="Acidic residues" evidence="1">
    <location>
        <begin position="10"/>
        <end position="21"/>
    </location>
</feature>
<sequence length="73" mass="7817">MIDAYTDHDDYMDDEDDDTTEEWQPGECDNCYGGDENGVTATGALGPLYCACRIGQGADAENCRCGPPTDSDA</sequence>
<evidence type="ECO:0000313" key="2">
    <source>
        <dbReference type="EMBL" id="NJP42286.1"/>
    </source>
</evidence>
<dbReference type="EMBL" id="JAATEJ010000001">
    <property type="protein sequence ID" value="NJP42286.1"/>
    <property type="molecule type" value="Genomic_DNA"/>
</dbReference>
<gene>
    <name evidence="2" type="ORF">HCN08_02475</name>
</gene>
<reference evidence="2 3" key="1">
    <citation type="submission" date="2020-03" db="EMBL/GenBank/DDBJ databases">
        <title>WGS of actinomycetes isolated from Thailand.</title>
        <authorList>
            <person name="Thawai C."/>
        </authorList>
    </citation>
    <scope>NUCLEOTIDE SEQUENCE [LARGE SCALE GENOMIC DNA]</scope>
    <source>
        <strain evidence="2 3">PRB2-1</strain>
    </source>
</reference>
<organism evidence="2 3">
    <name type="scientific">Actinacidiphila epipremni</name>
    <dbReference type="NCBI Taxonomy" id="2053013"/>
    <lineage>
        <taxon>Bacteria</taxon>
        <taxon>Bacillati</taxon>
        <taxon>Actinomycetota</taxon>
        <taxon>Actinomycetes</taxon>
        <taxon>Kitasatosporales</taxon>
        <taxon>Streptomycetaceae</taxon>
        <taxon>Actinacidiphila</taxon>
    </lineage>
</organism>
<accession>A0ABX0ZKU3</accession>
<dbReference type="Proteomes" id="UP000734511">
    <property type="component" value="Unassembled WGS sequence"/>
</dbReference>
<evidence type="ECO:0000313" key="3">
    <source>
        <dbReference type="Proteomes" id="UP000734511"/>
    </source>
</evidence>
<proteinExistence type="predicted"/>
<keyword evidence="3" id="KW-1185">Reference proteome</keyword>
<dbReference type="RefSeq" id="WP_167981119.1">
    <property type="nucleotide sequence ID" value="NZ_JAATEJ010000001.1"/>
</dbReference>